<comment type="caution">
    <text evidence="4">The sequence shown here is derived from an EMBL/GenBank/DDBJ whole genome shotgun (WGS) entry which is preliminary data.</text>
</comment>
<organism evidence="4 5">
    <name type="scientific">Altericroceibacterium endophyticum</name>
    <dbReference type="NCBI Taxonomy" id="1808508"/>
    <lineage>
        <taxon>Bacteria</taxon>
        <taxon>Pseudomonadati</taxon>
        <taxon>Pseudomonadota</taxon>
        <taxon>Alphaproteobacteria</taxon>
        <taxon>Sphingomonadales</taxon>
        <taxon>Erythrobacteraceae</taxon>
        <taxon>Altericroceibacterium</taxon>
    </lineage>
</organism>
<evidence type="ECO:0000313" key="5">
    <source>
        <dbReference type="Proteomes" id="UP000438476"/>
    </source>
</evidence>
<evidence type="ECO:0000313" key="4">
    <source>
        <dbReference type="EMBL" id="MXO66404.1"/>
    </source>
</evidence>
<evidence type="ECO:0000256" key="2">
    <source>
        <dbReference type="ARBA" id="ARBA00023033"/>
    </source>
</evidence>
<reference evidence="4 5" key="1">
    <citation type="submission" date="2019-12" db="EMBL/GenBank/DDBJ databases">
        <title>Genomic-based taxomic classification of the family Erythrobacteraceae.</title>
        <authorList>
            <person name="Xu L."/>
        </authorList>
    </citation>
    <scope>NUCLEOTIDE SEQUENCE [LARGE SCALE GENOMIC DNA]</scope>
    <source>
        <strain evidence="4 5">LMG 29518</strain>
    </source>
</reference>
<dbReference type="OrthoDB" id="5499180at2"/>
<feature type="domain" description="FAD-binding" evidence="3">
    <location>
        <begin position="5"/>
        <end position="167"/>
    </location>
</feature>
<evidence type="ECO:0000256" key="1">
    <source>
        <dbReference type="ARBA" id="ARBA00023002"/>
    </source>
</evidence>
<dbReference type="NCBIfam" id="NF005313">
    <property type="entry name" value="PRK06847.1"/>
    <property type="match status" value="1"/>
</dbReference>
<dbReference type="EMBL" id="WTYT01000005">
    <property type="protein sequence ID" value="MXO66404.1"/>
    <property type="molecule type" value="Genomic_DNA"/>
</dbReference>
<dbReference type="PANTHER" id="PTHR13789:SF309">
    <property type="entry name" value="PUTATIVE (AFU_ORTHOLOGUE AFUA_6G14510)-RELATED"/>
    <property type="match status" value="1"/>
</dbReference>
<dbReference type="InterPro" id="IPR002938">
    <property type="entry name" value="FAD-bd"/>
</dbReference>
<dbReference type="PANTHER" id="PTHR13789">
    <property type="entry name" value="MONOOXYGENASE"/>
    <property type="match status" value="1"/>
</dbReference>
<name>A0A6I4T595_9SPHN</name>
<proteinExistence type="predicted"/>
<dbReference type="Gene3D" id="3.50.50.60">
    <property type="entry name" value="FAD/NAD(P)-binding domain"/>
    <property type="match status" value="1"/>
</dbReference>
<dbReference type="RefSeq" id="WP_160736853.1">
    <property type="nucleotide sequence ID" value="NZ_WTYT01000005.1"/>
</dbReference>
<dbReference type="InterPro" id="IPR050493">
    <property type="entry name" value="FAD-dep_Monooxygenase_BioMet"/>
</dbReference>
<dbReference type="GO" id="GO:0071949">
    <property type="term" value="F:FAD binding"/>
    <property type="evidence" value="ECO:0007669"/>
    <property type="project" value="InterPro"/>
</dbReference>
<keyword evidence="1" id="KW-0560">Oxidoreductase</keyword>
<feature type="domain" description="FAD-binding" evidence="3">
    <location>
        <begin position="275"/>
        <end position="341"/>
    </location>
</feature>
<protein>
    <submittedName>
        <fullName evidence="4">NAD(P)-binding protein</fullName>
    </submittedName>
</protein>
<dbReference type="Pfam" id="PF01494">
    <property type="entry name" value="FAD_binding_3"/>
    <property type="match status" value="2"/>
</dbReference>
<dbReference type="SUPFAM" id="SSF51905">
    <property type="entry name" value="FAD/NAD(P)-binding domain"/>
    <property type="match status" value="1"/>
</dbReference>
<dbReference type="Proteomes" id="UP000438476">
    <property type="component" value="Unassembled WGS sequence"/>
</dbReference>
<keyword evidence="2" id="KW-0503">Monooxygenase</keyword>
<keyword evidence="5" id="KW-1185">Reference proteome</keyword>
<dbReference type="AlphaFoldDB" id="A0A6I4T595"/>
<sequence>MIEKALVVGGGVGGMSAALSLAKRGAQVELIDIDPDWRAYGAGISVTGMSLRAFDDLGILDRVRTEGFVGSGIRLRAVDGTLIMESPPMAGTPDPVDCGGGIMRPVLHAIMQDKIRTTDIAVTLGVEVTRYEEDADGVEAHLSDGSSRRVDVVIAADGISSSTRAKLFSDAPKPLFTGQGCWRIVADRPAEIDRTEMYLGGPVKLGLNPVSDDKLYAFILEHVPDNPWYAEDQLLPRVAELLEPFGGVIPEIRANLGPQSQVNYRPLEWLILPAPWHRGRVALIGDAVHATTPHMASGAGLAVEDGLVLAEELAAADNVEAGLTAFAARRMERARMVVENSVKVGEIEMTGGDQVQANEMLGGTMARLKEPY</sequence>
<dbReference type="InterPro" id="IPR036188">
    <property type="entry name" value="FAD/NAD-bd_sf"/>
</dbReference>
<evidence type="ECO:0000259" key="3">
    <source>
        <dbReference type="Pfam" id="PF01494"/>
    </source>
</evidence>
<gene>
    <name evidence="4" type="ORF">GRI91_11600</name>
</gene>
<accession>A0A6I4T595</accession>
<dbReference type="GO" id="GO:0004497">
    <property type="term" value="F:monooxygenase activity"/>
    <property type="evidence" value="ECO:0007669"/>
    <property type="project" value="UniProtKB-KW"/>
</dbReference>
<dbReference type="PRINTS" id="PR00420">
    <property type="entry name" value="RNGMNOXGNASE"/>
</dbReference>